<evidence type="ECO:0000256" key="4">
    <source>
        <dbReference type="RuleBase" id="RU369029"/>
    </source>
</evidence>
<evidence type="ECO:0000313" key="8">
    <source>
        <dbReference type="EMBL" id="CAK7355713.1"/>
    </source>
</evidence>
<dbReference type="InterPro" id="IPR012463">
    <property type="entry name" value="Ninja_motif"/>
</dbReference>
<dbReference type="GO" id="GO:0005634">
    <property type="term" value="C:nucleus"/>
    <property type="evidence" value="ECO:0007669"/>
    <property type="project" value="UniProtKB-SubCell"/>
</dbReference>
<sequence>MEQTDKFQNIETLQQRNISMSNNFPKDLLQRFIYGNHYNHKLNGEEGEEDLELSLGLSLNGRFGVDPEAKKITRSSSTAADFLNPMRENVNGDGDGNAFVVPKMESDSLSRTCSLPTETEEEWRKRKEMQTLRRMEAKRKRSEKQKNCKAVKDKKTGDEDNKRENGTTGNHHQKEFLKNFNGLFGVGIEGLLRQAEVAAPPLSQASHATGSPAITDVQSQPVQDNNLDEHVHSGEAHMLWLPALDQQLLGFYKYRMTKCTESRSPVSVQSLSVCEQKLIIAPGLTPAEKSGCPAGVAIEKNGSNKLIVAEKGTKEAVRDVLEDMPCVSAIGDGSNGKRVEGFLYRYRKGEEVRIVCVCHGSFLSPAEFVKHAGGGDVEQPLKHIVVNPSPPFL</sequence>
<evidence type="ECO:0000256" key="5">
    <source>
        <dbReference type="SAM" id="MobiDB-lite"/>
    </source>
</evidence>
<comment type="subcellular location">
    <subcellularLocation>
        <location evidence="1 4">Nucleus</location>
    </subcellularLocation>
</comment>
<dbReference type="Pfam" id="PF07897">
    <property type="entry name" value="EAR"/>
    <property type="match status" value="1"/>
</dbReference>
<comment type="function">
    <text evidence="4">Acts as a negative regulator of abscisic acid (ABA) response.</text>
</comment>
<comment type="similarity">
    <text evidence="2 4">Belongs to the Ninja family.</text>
</comment>
<feature type="domain" description="Tify" evidence="7">
    <location>
        <begin position="353"/>
        <end position="385"/>
    </location>
</feature>
<dbReference type="InterPro" id="IPR031307">
    <property type="entry name" value="Ninja_fam"/>
</dbReference>
<evidence type="ECO:0000259" key="7">
    <source>
        <dbReference type="Pfam" id="PF16135"/>
    </source>
</evidence>
<dbReference type="Pfam" id="PF16135">
    <property type="entry name" value="TDBD"/>
    <property type="match status" value="1"/>
</dbReference>
<organism evidence="8 9">
    <name type="scientific">Dovyalis caffra</name>
    <dbReference type="NCBI Taxonomy" id="77055"/>
    <lineage>
        <taxon>Eukaryota</taxon>
        <taxon>Viridiplantae</taxon>
        <taxon>Streptophyta</taxon>
        <taxon>Embryophyta</taxon>
        <taxon>Tracheophyta</taxon>
        <taxon>Spermatophyta</taxon>
        <taxon>Magnoliopsida</taxon>
        <taxon>eudicotyledons</taxon>
        <taxon>Gunneridae</taxon>
        <taxon>Pentapetalae</taxon>
        <taxon>rosids</taxon>
        <taxon>fabids</taxon>
        <taxon>Malpighiales</taxon>
        <taxon>Salicaceae</taxon>
        <taxon>Flacourtieae</taxon>
        <taxon>Dovyalis</taxon>
    </lineage>
</organism>
<dbReference type="Pfam" id="PF16136">
    <property type="entry name" value="NLS_NINJA_AFP"/>
    <property type="match status" value="1"/>
</dbReference>
<feature type="region of interest" description="Disordered" evidence="5">
    <location>
        <begin position="103"/>
        <end position="174"/>
    </location>
</feature>
<feature type="compositionally biased region" description="Basic and acidic residues" evidence="5">
    <location>
        <begin position="122"/>
        <end position="135"/>
    </location>
</feature>
<keyword evidence="9" id="KW-1185">Reference proteome</keyword>
<protein>
    <recommendedName>
        <fullName evidence="4">Ninja-family protein</fullName>
    </recommendedName>
    <alternativeName>
        <fullName evidence="4">ABI-binding protein</fullName>
    </alternativeName>
</protein>
<dbReference type="Proteomes" id="UP001314170">
    <property type="component" value="Unassembled WGS sequence"/>
</dbReference>
<dbReference type="PANTHER" id="PTHR31413:SF31">
    <property type="entry name" value="NINJA-FAMILY PROTEIN AFP3"/>
    <property type="match status" value="1"/>
</dbReference>
<feature type="compositionally biased region" description="Polar residues" evidence="5">
    <location>
        <begin position="107"/>
        <end position="116"/>
    </location>
</feature>
<dbReference type="GO" id="GO:0007165">
    <property type="term" value="P:signal transduction"/>
    <property type="evidence" value="ECO:0007669"/>
    <property type="project" value="InterPro"/>
</dbReference>
<evidence type="ECO:0000256" key="3">
    <source>
        <dbReference type="ARBA" id="ARBA00023242"/>
    </source>
</evidence>
<dbReference type="EMBL" id="CAWUPB010001196">
    <property type="protein sequence ID" value="CAK7355713.1"/>
    <property type="molecule type" value="Genomic_DNA"/>
</dbReference>
<dbReference type="InterPro" id="IPR032310">
    <property type="entry name" value="NLS_NINJA_AFP-like"/>
</dbReference>
<feature type="domain" description="Ethylene-responsive binding factor-associated repression" evidence="6">
    <location>
        <begin position="47"/>
        <end position="80"/>
    </location>
</feature>
<dbReference type="PANTHER" id="PTHR31413">
    <property type="entry name" value="AFP HOMOLOG 2"/>
    <property type="match status" value="1"/>
</dbReference>
<dbReference type="InterPro" id="IPR032308">
    <property type="entry name" value="TDBD"/>
</dbReference>
<evidence type="ECO:0000256" key="2">
    <source>
        <dbReference type="ARBA" id="ARBA00006081"/>
    </source>
</evidence>
<reference evidence="8 9" key="1">
    <citation type="submission" date="2024-01" db="EMBL/GenBank/DDBJ databases">
        <authorList>
            <person name="Waweru B."/>
        </authorList>
    </citation>
    <scope>NUCLEOTIDE SEQUENCE [LARGE SCALE GENOMIC DNA]</scope>
</reference>
<dbReference type="GO" id="GO:0009737">
    <property type="term" value="P:response to abscisic acid"/>
    <property type="evidence" value="ECO:0007669"/>
    <property type="project" value="TreeGrafter"/>
</dbReference>
<evidence type="ECO:0000313" key="9">
    <source>
        <dbReference type="Proteomes" id="UP001314170"/>
    </source>
</evidence>
<feature type="compositionally biased region" description="Basic and acidic residues" evidence="5">
    <location>
        <begin position="144"/>
        <end position="165"/>
    </location>
</feature>
<dbReference type="AlphaFoldDB" id="A0AAV1SS94"/>
<name>A0AAV1SS94_9ROSI</name>
<keyword evidence="3 4" id="KW-0539">Nucleus</keyword>
<proteinExistence type="inferred from homology"/>
<dbReference type="GO" id="GO:0045892">
    <property type="term" value="P:negative regulation of DNA-templated transcription"/>
    <property type="evidence" value="ECO:0007669"/>
    <property type="project" value="TreeGrafter"/>
</dbReference>
<evidence type="ECO:0000256" key="1">
    <source>
        <dbReference type="ARBA" id="ARBA00004123"/>
    </source>
</evidence>
<accession>A0AAV1SS94</accession>
<comment type="caution">
    <text evidence="8">The sequence shown here is derived from an EMBL/GenBank/DDBJ whole genome shotgun (WGS) entry which is preliminary data.</text>
</comment>
<gene>
    <name evidence="8" type="ORF">DCAF_LOCUS25973</name>
</gene>
<evidence type="ECO:0000259" key="6">
    <source>
        <dbReference type="Pfam" id="PF07897"/>
    </source>
</evidence>